<keyword evidence="1" id="KW-0472">Membrane</keyword>
<feature type="transmembrane region" description="Helical" evidence="1">
    <location>
        <begin position="9"/>
        <end position="29"/>
    </location>
</feature>
<dbReference type="Proteomes" id="UP001549106">
    <property type="component" value="Unassembled WGS sequence"/>
</dbReference>
<evidence type="ECO:0008006" key="4">
    <source>
        <dbReference type="Google" id="ProtNLM"/>
    </source>
</evidence>
<protein>
    <recommendedName>
        <fullName evidence="4">CPBP family intramembrane metalloprotease</fullName>
    </recommendedName>
</protein>
<comment type="caution">
    <text evidence="2">The sequence shown here is derived from an EMBL/GenBank/DDBJ whole genome shotgun (WGS) entry which is preliminary data.</text>
</comment>
<gene>
    <name evidence="2" type="ORF">ABID24_003011</name>
</gene>
<dbReference type="EMBL" id="JBEPMJ010000027">
    <property type="protein sequence ID" value="MET3751749.1"/>
    <property type="molecule type" value="Genomic_DNA"/>
</dbReference>
<keyword evidence="1" id="KW-0812">Transmembrane</keyword>
<feature type="transmembrane region" description="Helical" evidence="1">
    <location>
        <begin position="79"/>
        <end position="100"/>
    </location>
</feature>
<keyword evidence="3" id="KW-1185">Reference proteome</keyword>
<accession>A0ABV2M5K5</accession>
<name>A0ABV2M5K5_9FIRM</name>
<dbReference type="RefSeq" id="WP_257465278.1">
    <property type="nucleotide sequence ID" value="NZ_JANJZT010000027.1"/>
</dbReference>
<evidence type="ECO:0000313" key="2">
    <source>
        <dbReference type="EMBL" id="MET3751749.1"/>
    </source>
</evidence>
<proteinExistence type="predicted"/>
<reference evidence="2 3" key="1">
    <citation type="submission" date="2024-06" db="EMBL/GenBank/DDBJ databases">
        <title>Genomic Encyclopedia of Type Strains, Phase IV (KMG-IV): sequencing the most valuable type-strain genomes for metagenomic binning, comparative biology and taxonomic classification.</title>
        <authorList>
            <person name="Goeker M."/>
        </authorList>
    </citation>
    <scope>NUCLEOTIDE SEQUENCE [LARGE SCALE GENOMIC DNA]</scope>
    <source>
        <strain evidence="2 3">DSM 29492</strain>
    </source>
</reference>
<evidence type="ECO:0000313" key="3">
    <source>
        <dbReference type="Proteomes" id="UP001549106"/>
    </source>
</evidence>
<feature type="transmembrane region" description="Helical" evidence="1">
    <location>
        <begin position="41"/>
        <end position="58"/>
    </location>
</feature>
<keyword evidence="1" id="KW-1133">Transmembrane helix</keyword>
<organism evidence="2 3">
    <name type="scientific">Blautia caecimuris</name>
    <dbReference type="NCBI Taxonomy" id="1796615"/>
    <lineage>
        <taxon>Bacteria</taxon>
        <taxon>Bacillati</taxon>
        <taxon>Bacillota</taxon>
        <taxon>Clostridia</taxon>
        <taxon>Lachnospirales</taxon>
        <taxon>Lachnospiraceae</taxon>
        <taxon>Blautia</taxon>
    </lineage>
</organism>
<sequence length="136" mass="15494">MDKFRKHPVIVCWLIFMICAAARIVEYFFIRTDESFLSENFIHKLFGIFLLFIILHISKMKWKDIGFVNEYAIGNCGKGILLGSVCFAAAYGIECLILHITNQNVELEFYASGFSLSGETEKQFFLLHSYSACGIG</sequence>
<evidence type="ECO:0000256" key="1">
    <source>
        <dbReference type="SAM" id="Phobius"/>
    </source>
</evidence>